<keyword evidence="2" id="KW-0116">cAMP-binding</keyword>
<dbReference type="OrthoDB" id="892842at2"/>
<dbReference type="Pfam" id="PF00027">
    <property type="entry name" value="cNMP_binding"/>
    <property type="match status" value="1"/>
</dbReference>
<gene>
    <name evidence="14" type="ORF">SAMN04489750_3675</name>
</gene>
<dbReference type="InterPro" id="IPR012318">
    <property type="entry name" value="HTH_CRP"/>
</dbReference>
<dbReference type="GO" id="GO:0045892">
    <property type="term" value="P:negative regulation of DNA-templated transcription"/>
    <property type="evidence" value="ECO:0007669"/>
    <property type="project" value="UniProtKB-ARBA"/>
</dbReference>
<dbReference type="InterPro" id="IPR036390">
    <property type="entry name" value="WH_DNA-bd_sf"/>
</dbReference>
<dbReference type="SMART" id="SM00100">
    <property type="entry name" value="cNMP"/>
    <property type="match status" value="1"/>
</dbReference>
<dbReference type="SMART" id="SM00419">
    <property type="entry name" value="HTH_CRP"/>
    <property type="match status" value="1"/>
</dbReference>
<evidence type="ECO:0000259" key="13">
    <source>
        <dbReference type="PROSITE" id="PS51063"/>
    </source>
</evidence>
<organism evidence="14 15">
    <name type="scientific">Branchiibius hedensis</name>
    <dbReference type="NCBI Taxonomy" id="672460"/>
    <lineage>
        <taxon>Bacteria</taxon>
        <taxon>Bacillati</taxon>
        <taxon>Actinomycetota</taxon>
        <taxon>Actinomycetes</taxon>
        <taxon>Micrococcales</taxon>
        <taxon>Dermacoccaceae</taxon>
        <taxon>Branchiibius</taxon>
    </lineage>
</organism>
<dbReference type="InterPro" id="IPR018490">
    <property type="entry name" value="cNMP-bd_dom_sf"/>
</dbReference>
<dbReference type="PANTHER" id="PTHR24567:SF74">
    <property type="entry name" value="HTH-TYPE TRANSCRIPTIONAL REGULATOR ARCR"/>
    <property type="match status" value="1"/>
</dbReference>
<evidence type="ECO:0000256" key="11">
    <source>
        <dbReference type="ARBA" id="ARBA00068047"/>
    </source>
</evidence>
<dbReference type="PANTHER" id="PTHR24567">
    <property type="entry name" value="CRP FAMILY TRANSCRIPTIONAL REGULATORY PROTEIN"/>
    <property type="match status" value="1"/>
</dbReference>
<evidence type="ECO:0000256" key="8">
    <source>
        <dbReference type="ARBA" id="ARBA00023163"/>
    </source>
</evidence>
<protein>
    <recommendedName>
        <fullName evidence="11">CRP-like cAMP-activated global transcriptional regulator</fullName>
    </recommendedName>
    <alternativeName>
        <fullName evidence="10">cAMP receptor protein</fullName>
    </alternativeName>
    <alternativeName>
        <fullName evidence="9">cAMP regulatory protein</fullName>
    </alternativeName>
</protein>
<dbReference type="GO" id="GO:0005829">
    <property type="term" value="C:cytosol"/>
    <property type="evidence" value="ECO:0007669"/>
    <property type="project" value="TreeGrafter"/>
</dbReference>
<evidence type="ECO:0000256" key="2">
    <source>
        <dbReference type="ARBA" id="ARBA00022566"/>
    </source>
</evidence>
<dbReference type="Proteomes" id="UP000250028">
    <property type="component" value="Unassembled WGS sequence"/>
</dbReference>
<evidence type="ECO:0000256" key="5">
    <source>
        <dbReference type="ARBA" id="ARBA00023125"/>
    </source>
</evidence>
<evidence type="ECO:0000256" key="6">
    <source>
        <dbReference type="ARBA" id="ARBA00023149"/>
    </source>
</evidence>
<dbReference type="AlphaFoldDB" id="A0A2Y8ZW25"/>
<keyword evidence="1" id="KW-0678">Repressor</keyword>
<keyword evidence="5" id="KW-0238">DNA-binding</keyword>
<evidence type="ECO:0000256" key="10">
    <source>
        <dbReference type="ARBA" id="ARBA00033082"/>
    </source>
</evidence>
<dbReference type="FunFam" id="2.60.120.10:FF:000003">
    <property type="entry name" value="Crp/Fnr family transcriptional regulator"/>
    <property type="match status" value="1"/>
</dbReference>
<evidence type="ECO:0000256" key="3">
    <source>
        <dbReference type="ARBA" id="ARBA00022741"/>
    </source>
</evidence>
<dbReference type="PROSITE" id="PS51063">
    <property type="entry name" value="HTH_CRP_2"/>
    <property type="match status" value="1"/>
</dbReference>
<dbReference type="InterPro" id="IPR050397">
    <property type="entry name" value="Env_Response_Regulators"/>
</dbReference>
<dbReference type="InterPro" id="IPR036388">
    <property type="entry name" value="WH-like_DNA-bd_sf"/>
</dbReference>
<evidence type="ECO:0000256" key="4">
    <source>
        <dbReference type="ARBA" id="ARBA00023015"/>
    </source>
</evidence>
<dbReference type="GO" id="GO:0003700">
    <property type="term" value="F:DNA-binding transcription factor activity"/>
    <property type="evidence" value="ECO:0007669"/>
    <property type="project" value="UniProtKB-ARBA"/>
</dbReference>
<dbReference type="SUPFAM" id="SSF46785">
    <property type="entry name" value="Winged helix' DNA-binding domain"/>
    <property type="match status" value="1"/>
</dbReference>
<feature type="domain" description="HTH crp-type" evidence="13">
    <location>
        <begin position="164"/>
        <end position="237"/>
    </location>
</feature>
<sequence length="244" mass="26659">MPSSVWPRKRSCVAWHTNPVEIDAVRKAALFAPLNDHDAQALLESMTPARVPRGRELFHEGDQGDSLYVITEGKVKLGRRSSDGRENLLAILGSGEMLGELSLFDPGPRAATATAVSDVELVGLAHADMTAFLSTRPEVAMTMLGTLARRLRRTNEALGDLVFTDVPGRVAKALLDLSERFGKPVDDGILVAHDLTQEELAQLVGASRETVNKALADFTSRGWIKLEARAVTLLDTERLQRRAR</sequence>
<proteinExistence type="predicted"/>
<dbReference type="GO" id="GO:0030552">
    <property type="term" value="F:cAMP binding"/>
    <property type="evidence" value="ECO:0007669"/>
    <property type="project" value="UniProtKB-KW"/>
</dbReference>
<keyword evidence="6" id="KW-0114">cAMP</keyword>
<evidence type="ECO:0000256" key="9">
    <source>
        <dbReference type="ARBA" id="ARBA00029868"/>
    </source>
</evidence>
<keyword evidence="3" id="KW-0547">Nucleotide-binding</keyword>
<dbReference type="InterPro" id="IPR018488">
    <property type="entry name" value="cNMP-bd_CS"/>
</dbReference>
<dbReference type="InterPro" id="IPR000595">
    <property type="entry name" value="cNMP-bd_dom"/>
</dbReference>
<dbReference type="Gene3D" id="1.10.10.10">
    <property type="entry name" value="Winged helix-like DNA-binding domain superfamily/Winged helix DNA-binding domain"/>
    <property type="match status" value="1"/>
</dbReference>
<evidence type="ECO:0000259" key="12">
    <source>
        <dbReference type="PROSITE" id="PS50042"/>
    </source>
</evidence>
<keyword evidence="7" id="KW-0010">Activator</keyword>
<dbReference type="PROSITE" id="PS50042">
    <property type="entry name" value="CNMP_BINDING_3"/>
    <property type="match status" value="1"/>
</dbReference>
<feature type="domain" description="Cyclic nucleotide-binding" evidence="12">
    <location>
        <begin position="30"/>
        <end position="150"/>
    </location>
</feature>
<dbReference type="GO" id="GO:0045893">
    <property type="term" value="P:positive regulation of DNA-templated transcription"/>
    <property type="evidence" value="ECO:0007669"/>
    <property type="project" value="UniProtKB-ARBA"/>
</dbReference>
<evidence type="ECO:0000256" key="1">
    <source>
        <dbReference type="ARBA" id="ARBA00022491"/>
    </source>
</evidence>
<dbReference type="Pfam" id="PF13545">
    <property type="entry name" value="HTH_Crp_2"/>
    <property type="match status" value="1"/>
</dbReference>
<dbReference type="GO" id="GO:0003677">
    <property type="term" value="F:DNA binding"/>
    <property type="evidence" value="ECO:0007669"/>
    <property type="project" value="UniProtKB-KW"/>
</dbReference>
<dbReference type="PRINTS" id="PR00103">
    <property type="entry name" value="CAMPKINASE"/>
</dbReference>
<accession>A0A2Y8ZW25</accession>
<dbReference type="SUPFAM" id="SSF51206">
    <property type="entry name" value="cAMP-binding domain-like"/>
    <property type="match status" value="1"/>
</dbReference>
<name>A0A2Y8ZW25_9MICO</name>
<reference evidence="15" key="1">
    <citation type="submission" date="2016-10" db="EMBL/GenBank/DDBJ databases">
        <authorList>
            <person name="Varghese N."/>
            <person name="Submissions S."/>
        </authorList>
    </citation>
    <scope>NUCLEOTIDE SEQUENCE [LARGE SCALE GENOMIC DNA]</scope>
    <source>
        <strain evidence="15">DSM 22951</strain>
    </source>
</reference>
<keyword evidence="4" id="KW-0805">Transcription regulation</keyword>
<dbReference type="EMBL" id="UESZ01000001">
    <property type="protein sequence ID" value="SSA36284.1"/>
    <property type="molecule type" value="Genomic_DNA"/>
</dbReference>
<evidence type="ECO:0000313" key="14">
    <source>
        <dbReference type="EMBL" id="SSA36284.1"/>
    </source>
</evidence>
<evidence type="ECO:0000313" key="15">
    <source>
        <dbReference type="Proteomes" id="UP000250028"/>
    </source>
</evidence>
<evidence type="ECO:0000256" key="7">
    <source>
        <dbReference type="ARBA" id="ARBA00023159"/>
    </source>
</evidence>
<keyword evidence="15" id="KW-1185">Reference proteome</keyword>
<dbReference type="InterPro" id="IPR014710">
    <property type="entry name" value="RmlC-like_jellyroll"/>
</dbReference>
<dbReference type="FunFam" id="1.10.10.10:FF:000019">
    <property type="entry name" value="Crp/Fnr family transcriptional regulator"/>
    <property type="match status" value="1"/>
</dbReference>
<dbReference type="Gene3D" id="2.60.120.10">
    <property type="entry name" value="Jelly Rolls"/>
    <property type="match status" value="1"/>
</dbReference>
<keyword evidence="8" id="KW-0804">Transcription</keyword>
<dbReference type="PROSITE" id="PS00889">
    <property type="entry name" value="CNMP_BINDING_2"/>
    <property type="match status" value="1"/>
</dbReference>
<dbReference type="CDD" id="cd00038">
    <property type="entry name" value="CAP_ED"/>
    <property type="match status" value="1"/>
</dbReference>